<evidence type="ECO:0000313" key="2">
    <source>
        <dbReference type="Proteomes" id="UP000479293"/>
    </source>
</evidence>
<dbReference type="AlphaFoldDB" id="A0A7C9BKS2"/>
<protein>
    <submittedName>
        <fullName evidence="1">Uncharacterized protein</fullName>
    </submittedName>
</protein>
<accession>A0A7C9BKS2</accession>
<gene>
    <name evidence="1" type="ORF">GBK04_25140</name>
</gene>
<organism evidence="1 2">
    <name type="scientific">Salmonirosea aquatica</name>
    <dbReference type="NCBI Taxonomy" id="2654236"/>
    <lineage>
        <taxon>Bacteria</taxon>
        <taxon>Pseudomonadati</taxon>
        <taxon>Bacteroidota</taxon>
        <taxon>Cytophagia</taxon>
        <taxon>Cytophagales</taxon>
        <taxon>Spirosomataceae</taxon>
        <taxon>Salmonirosea</taxon>
    </lineage>
</organism>
<sequence length="234" mass="25513">MRGIFKILAGVALLMLVATVTVNTGNLMAGLLAGSAATVATQYLTGFTLFELQGHLGATTALIGIKRKTQMLTIGGAKRLYIVLTEDLLNEFLNYDLVKSAGEFTGAIPLVTGKKFVELEAWYDSTKFDTEMKIGGGYTQSLEFKFLGYNAETVKLSGLLYETPVNFIVQGNDDKLYYIGQKYIPMMCEMKGTMPEKGTARKETTFMAKQDGMQVPIMPLGPAVTFDVTPLVTP</sequence>
<reference evidence="1 2" key="1">
    <citation type="submission" date="2019-10" db="EMBL/GenBank/DDBJ databases">
        <title>Draft Genome Sequence of Cytophagaceae sp. SJW1-29.</title>
        <authorList>
            <person name="Choi A."/>
        </authorList>
    </citation>
    <scope>NUCLEOTIDE SEQUENCE [LARGE SCALE GENOMIC DNA]</scope>
    <source>
        <strain evidence="1 2">SJW1-29</strain>
    </source>
</reference>
<dbReference type="RefSeq" id="WP_152764522.1">
    <property type="nucleotide sequence ID" value="NZ_WHLY01000002.1"/>
</dbReference>
<name>A0A7C9BKS2_9BACT</name>
<proteinExistence type="predicted"/>
<keyword evidence="2" id="KW-1185">Reference proteome</keyword>
<comment type="caution">
    <text evidence="1">The sequence shown here is derived from an EMBL/GenBank/DDBJ whole genome shotgun (WGS) entry which is preliminary data.</text>
</comment>
<evidence type="ECO:0000313" key="1">
    <source>
        <dbReference type="EMBL" id="MPR36534.1"/>
    </source>
</evidence>
<dbReference type="Proteomes" id="UP000479293">
    <property type="component" value="Unassembled WGS sequence"/>
</dbReference>
<dbReference type="EMBL" id="WHLY01000002">
    <property type="protein sequence ID" value="MPR36534.1"/>
    <property type="molecule type" value="Genomic_DNA"/>
</dbReference>